<reference evidence="1 2" key="1">
    <citation type="journal article" date="2017" name="Gigascience">
        <title>Genome sequence of the small brown planthopper, Laodelphax striatellus.</title>
        <authorList>
            <person name="Zhu J."/>
            <person name="Jiang F."/>
            <person name="Wang X."/>
            <person name="Yang P."/>
            <person name="Bao Y."/>
            <person name="Zhao W."/>
            <person name="Wang W."/>
            <person name="Lu H."/>
            <person name="Wang Q."/>
            <person name="Cui N."/>
            <person name="Li J."/>
            <person name="Chen X."/>
            <person name="Luo L."/>
            <person name="Yu J."/>
            <person name="Kang L."/>
            <person name="Cui F."/>
        </authorList>
    </citation>
    <scope>NUCLEOTIDE SEQUENCE [LARGE SCALE GENOMIC DNA]</scope>
    <source>
        <strain evidence="1">Lst14</strain>
    </source>
</reference>
<comment type="caution">
    <text evidence="1">The sequence shown here is derived from an EMBL/GenBank/DDBJ whole genome shotgun (WGS) entry which is preliminary data.</text>
</comment>
<protein>
    <submittedName>
        <fullName evidence="1">Uncharacterized protein</fullName>
    </submittedName>
</protein>
<keyword evidence="2" id="KW-1185">Reference proteome</keyword>
<gene>
    <name evidence="1" type="ORF">LSTR_LSTR002857</name>
</gene>
<dbReference type="EMBL" id="QKKF02009244">
    <property type="protein sequence ID" value="RZF45414.1"/>
    <property type="molecule type" value="Genomic_DNA"/>
</dbReference>
<accession>A0A482XIB9</accession>
<evidence type="ECO:0000313" key="2">
    <source>
        <dbReference type="Proteomes" id="UP000291343"/>
    </source>
</evidence>
<name>A0A482XIB9_LAOST</name>
<dbReference type="Proteomes" id="UP000291343">
    <property type="component" value="Unassembled WGS sequence"/>
</dbReference>
<dbReference type="AlphaFoldDB" id="A0A482XIB9"/>
<dbReference type="InParanoid" id="A0A482XIB9"/>
<organism evidence="1 2">
    <name type="scientific">Laodelphax striatellus</name>
    <name type="common">Small brown planthopper</name>
    <name type="synonym">Delphax striatella</name>
    <dbReference type="NCBI Taxonomy" id="195883"/>
    <lineage>
        <taxon>Eukaryota</taxon>
        <taxon>Metazoa</taxon>
        <taxon>Ecdysozoa</taxon>
        <taxon>Arthropoda</taxon>
        <taxon>Hexapoda</taxon>
        <taxon>Insecta</taxon>
        <taxon>Pterygota</taxon>
        <taxon>Neoptera</taxon>
        <taxon>Paraneoptera</taxon>
        <taxon>Hemiptera</taxon>
        <taxon>Auchenorrhyncha</taxon>
        <taxon>Fulgoroidea</taxon>
        <taxon>Delphacidae</taxon>
        <taxon>Criomorphinae</taxon>
        <taxon>Laodelphax</taxon>
    </lineage>
</organism>
<proteinExistence type="predicted"/>
<evidence type="ECO:0000313" key="1">
    <source>
        <dbReference type="EMBL" id="RZF45414.1"/>
    </source>
</evidence>
<sequence>MLSHPTGSVLSVIVGRGSDGREEWNLNTSTTGKQMHEGFETTFLFTFLNLTFDKVVARDATTYYSSRLTDCFIIKPIRNYRPDKFGLPACTHVPLSARTLSPPPPPPPPPPLPLPSVIQFTARTRRESC</sequence>